<comment type="caution">
    <text evidence="1">The sequence shown here is derived from an EMBL/GenBank/DDBJ whole genome shotgun (WGS) entry which is preliminary data.</text>
</comment>
<evidence type="ECO:0000313" key="1">
    <source>
        <dbReference type="EMBL" id="TNV79631.1"/>
    </source>
</evidence>
<proteinExistence type="predicted"/>
<dbReference type="Proteomes" id="UP000785679">
    <property type="component" value="Unassembled WGS sequence"/>
</dbReference>
<gene>
    <name evidence="1" type="ORF">FGO68_gene12381</name>
</gene>
<dbReference type="AlphaFoldDB" id="A0A8J8NT32"/>
<protein>
    <submittedName>
        <fullName evidence="1">Uncharacterized protein</fullName>
    </submittedName>
</protein>
<evidence type="ECO:0000313" key="2">
    <source>
        <dbReference type="Proteomes" id="UP000785679"/>
    </source>
</evidence>
<accession>A0A8J8NT32</accession>
<keyword evidence="2" id="KW-1185">Reference proteome</keyword>
<dbReference type="EMBL" id="RRYP01008654">
    <property type="protein sequence ID" value="TNV79631.1"/>
    <property type="molecule type" value="Genomic_DNA"/>
</dbReference>
<organism evidence="1 2">
    <name type="scientific">Halteria grandinella</name>
    <dbReference type="NCBI Taxonomy" id="5974"/>
    <lineage>
        <taxon>Eukaryota</taxon>
        <taxon>Sar</taxon>
        <taxon>Alveolata</taxon>
        <taxon>Ciliophora</taxon>
        <taxon>Intramacronucleata</taxon>
        <taxon>Spirotrichea</taxon>
        <taxon>Stichotrichia</taxon>
        <taxon>Sporadotrichida</taxon>
        <taxon>Halteriidae</taxon>
        <taxon>Halteria</taxon>
    </lineage>
</organism>
<name>A0A8J8NT32_HALGN</name>
<reference evidence="1" key="1">
    <citation type="submission" date="2019-06" db="EMBL/GenBank/DDBJ databases">
        <authorList>
            <person name="Zheng W."/>
        </authorList>
    </citation>
    <scope>NUCLEOTIDE SEQUENCE</scope>
    <source>
        <strain evidence="1">QDHG01</strain>
    </source>
</reference>
<sequence length="101" mass="11870">MQQGSSKDSGCIQRPFSILRHKSQAMHGQHSKAQDFRIALCRSRCFAYLGHFCKKLMKGYCNFSIQQQRMFEKQLLWQELLASKSYSSRQRLSQSTYDCYS</sequence>